<sequence length="336" mass="38326">MVIHHSSKEYSCEQCGRGFRSLFLLDMHKKLMGGTCTRRKLQTSSQPGQDRWKQMCKYCSKRFALSSRLAKHVRNVHPEAEVFTCDVCDKGFCYYLEYLPHRRTHRNIPYQCKACELAFPTYKQLLQHRAGHPNPLRKSSLPSTDPSSIPTVSADAGVSANSSDTIGESDPGKGQDAGNSGGDENSSTGQVRINESSTDPGLPVPVSESLVCQICRLVFLTKLNYQKHCRLVHGKMKYSCQSCDENFDLRRLLDIHTKRCHPKKPGRKKKKKKEEEEKNIKSKIIKPKRAPKYDPARLERFFKACVKRAKERSKKKSLGTKREKVVKLSMMNYVLD</sequence>
<dbReference type="GO" id="GO:0000977">
    <property type="term" value="F:RNA polymerase II transcription regulatory region sequence-specific DNA binding"/>
    <property type="evidence" value="ECO:0007669"/>
    <property type="project" value="TreeGrafter"/>
</dbReference>
<protein>
    <submittedName>
        <fullName evidence="10">KRAB</fullName>
    </submittedName>
</protein>
<dbReference type="OrthoDB" id="3533395at2759"/>
<evidence type="ECO:0000313" key="10">
    <source>
        <dbReference type="EMBL" id="CAE1283638.1"/>
    </source>
</evidence>
<reference evidence="10" key="1">
    <citation type="submission" date="2021-01" db="EMBL/GenBank/DDBJ databases">
        <authorList>
            <person name="Li R."/>
            <person name="Bekaert M."/>
        </authorList>
    </citation>
    <scope>NUCLEOTIDE SEQUENCE</scope>
    <source>
        <strain evidence="10">Farmed</strain>
    </source>
</reference>
<keyword evidence="2" id="KW-0479">Metal-binding</keyword>
<evidence type="ECO:0000256" key="6">
    <source>
        <dbReference type="ARBA" id="ARBA00023242"/>
    </source>
</evidence>
<dbReference type="SMART" id="SM00355">
    <property type="entry name" value="ZnF_C2H2"/>
    <property type="match status" value="6"/>
</dbReference>
<dbReference type="PANTHER" id="PTHR24381">
    <property type="entry name" value="ZINC FINGER PROTEIN"/>
    <property type="match status" value="1"/>
</dbReference>
<dbReference type="InterPro" id="IPR036236">
    <property type="entry name" value="Znf_C2H2_sf"/>
</dbReference>
<feature type="domain" description="C2H2-type" evidence="9">
    <location>
        <begin position="83"/>
        <end position="105"/>
    </location>
</feature>
<name>A0A812CYJ4_ACAPH</name>
<evidence type="ECO:0000256" key="5">
    <source>
        <dbReference type="ARBA" id="ARBA00022833"/>
    </source>
</evidence>
<feature type="compositionally biased region" description="Basic residues" evidence="8">
    <location>
        <begin position="260"/>
        <end position="272"/>
    </location>
</feature>
<dbReference type="EMBL" id="CAHIKZ030002242">
    <property type="protein sequence ID" value="CAE1283638.1"/>
    <property type="molecule type" value="Genomic_DNA"/>
</dbReference>
<comment type="caution">
    <text evidence="10">The sequence shown here is derived from an EMBL/GenBank/DDBJ whole genome shotgun (WGS) entry which is preliminary data.</text>
</comment>
<evidence type="ECO:0000256" key="3">
    <source>
        <dbReference type="ARBA" id="ARBA00022737"/>
    </source>
</evidence>
<proteinExistence type="predicted"/>
<dbReference type="PROSITE" id="PS00028">
    <property type="entry name" value="ZINC_FINGER_C2H2_1"/>
    <property type="match status" value="5"/>
</dbReference>
<feature type="region of interest" description="Disordered" evidence="8">
    <location>
        <begin position="260"/>
        <end position="289"/>
    </location>
</feature>
<feature type="region of interest" description="Disordered" evidence="8">
    <location>
        <begin position="130"/>
        <end position="201"/>
    </location>
</feature>
<dbReference type="Proteomes" id="UP000597762">
    <property type="component" value="Unassembled WGS sequence"/>
</dbReference>
<gene>
    <name evidence="10" type="ORF">SPHA_44169</name>
</gene>
<dbReference type="InterPro" id="IPR013087">
    <property type="entry name" value="Znf_C2H2_type"/>
</dbReference>
<evidence type="ECO:0000256" key="7">
    <source>
        <dbReference type="PROSITE-ProRule" id="PRU00042"/>
    </source>
</evidence>
<dbReference type="AlphaFoldDB" id="A0A812CYJ4"/>
<keyword evidence="11" id="KW-1185">Reference proteome</keyword>
<evidence type="ECO:0000256" key="8">
    <source>
        <dbReference type="SAM" id="MobiDB-lite"/>
    </source>
</evidence>
<dbReference type="Pfam" id="PF00096">
    <property type="entry name" value="zf-C2H2"/>
    <property type="match status" value="1"/>
</dbReference>
<keyword evidence="6" id="KW-0539">Nucleus</keyword>
<comment type="subcellular location">
    <subcellularLocation>
        <location evidence="1">Nucleus</location>
    </subcellularLocation>
</comment>
<evidence type="ECO:0000259" key="9">
    <source>
        <dbReference type="PROSITE" id="PS50157"/>
    </source>
</evidence>
<keyword evidence="4 7" id="KW-0863">Zinc-finger</keyword>
<feature type="domain" description="C2H2-type" evidence="9">
    <location>
        <begin position="238"/>
        <end position="266"/>
    </location>
</feature>
<keyword evidence="5" id="KW-0862">Zinc</keyword>
<feature type="compositionally biased region" description="Polar residues" evidence="8">
    <location>
        <begin position="182"/>
        <end position="199"/>
    </location>
</feature>
<dbReference type="PROSITE" id="PS50157">
    <property type="entry name" value="ZINC_FINGER_C2H2_2"/>
    <property type="match status" value="5"/>
</dbReference>
<evidence type="ECO:0000313" key="11">
    <source>
        <dbReference type="Proteomes" id="UP000597762"/>
    </source>
</evidence>
<evidence type="ECO:0000256" key="4">
    <source>
        <dbReference type="ARBA" id="ARBA00022771"/>
    </source>
</evidence>
<dbReference type="GO" id="GO:0000981">
    <property type="term" value="F:DNA-binding transcription factor activity, RNA polymerase II-specific"/>
    <property type="evidence" value="ECO:0007669"/>
    <property type="project" value="TreeGrafter"/>
</dbReference>
<evidence type="ECO:0000256" key="2">
    <source>
        <dbReference type="ARBA" id="ARBA00022723"/>
    </source>
</evidence>
<keyword evidence="3" id="KW-0677">Repeat</keyword>
<dbReference type="GO" id="GO:0008270">
    <property type="term" value="F:zinc ion binding"/>
    <property type="evidence" value="ECO:0007669"/>
    <property type="project" value="UniProtKB-KW"/>
</dbReference>
<dbReference type="PANTHER" id="PTHR24381:SF393">
    <property type="entry name" value="CHROMATIN-LINKED ADAPTOR FOR MSL PROTEINS, ISOFORM B"/>
    <property type="match status" value="1"/>
</dbReference>
<feature type="domain" description="C2H2-type" evidence="9">
    <location>
        <begin position="54"/>
        <end position="82"/>
    </location>
</feature>
<accession>A0A812CYJ4</accession>
<feature type="domain" description="C2H2-type" evidence="9">
    <location>
        <begin position="110"/>
        <end position="132"/>
    </location>
</feature>
<organism evidence="10 11">
    <name type="scientific">Acanthosepion pharaonis</name>
    <name type="common">Pharaoh cuttlefish</name>
    <name type="synonym">Sepia pharaonis</name>
    <dbReference type="NCBI Taxonomy" id="158019"/>
    <lineage>
        <taxon>Eukaryota</taxon>
        <taxon>Metazoa</taxon>
        <taxon>Spiralia</taxon>
        <taxon>Lophotrochozoa</taxon>
        <taxon>Mollusca</taxon>
        <taxon>Cephalopoda</taxon>
        <taxon>Coleoidea</taxon>
        <taxon>Decapodiformes</taxon>
        <taxon>Sepiida</taxon>
        <taxon>Sepiina</taxon>
        <taxon>Sepiidae</taxon>
        <taxon>Acanthosepion</taxon>
    </lineage>
</organism>
<dbReference type="Gene3D" id="3.30.160.60">
    <property type="entry name" value="Classic Zinc Finger"/>
    <property type="match status" value="3"/>
</dbReference>
<dbReference type="GO" id="GO:0005634">
    <property type="term" value="C:nucleus"/>
    <property type="evidence" value="ECO:0007669"/>
    <property type="project" value="UniProtKB-SubCell"/>
</dbReference>
<feature type="compositionally biased region" description="Polar residues" evidence="8">
    <location>
        <begin position="140"/>
        <end position="151"/>
    </location>
</feature>
<evidence type="ECO:0000256" key="1">
    <source>
        <dbReference type="ARBA" id="ARBA00004123"/>
    </source>
</evidence>
<dbReference type="SUPFAM" id="SSF57667">
    <property type="entry name" value="beta-beta-alpha zinc fingers"/>
    <property type="match status" value="3"/>
</dbReference>
<feature type="domain" description="C2H2-type" evidence="9">
    <location>
        <begin position="10"/>
        <end position="37"/>
    </location>
</feature>